<dbReference type="EMBL" id="MVJN01000003">
    <property type="protein sequence ID" value="RAP37448.1"/>
    <property type="molecule type" value="Genomic_DNA"/>
</dbReference>
<dbReference type="PANTHER" id="PTHR46401">
    <property type="entry name" value="GLYCOSYLTRANSFERASE WBBK-RELATED"/>
    <property type="match status" value="1"/>
</dbReference>
<dbReference type="GO" id="GO:0016757">
    <property type="term" value="F:glycosyltransferase activity"/>
    <property type="evidence" value="ECO:0007669"/>
    <property type="project" value="InterPro"/>
</dbReference>
<name>A0A364LLN1_9GAMM</name>
<dbReference type="Pfam" id="PF00534">
    <property type="entry name" value="Glycos_transf_1"/>
    <property type="match status" value="1"/>
</dbReference>
<keyword evidence="1" id="KW-1133">Transmembrane helix</keyword>
<evidence type="ECO:0000256" key="1">
    <source>
        <dbReference type="SAM" id="Phobius"/>
    </source>
</evidence>
<organism evidence="3 4">
    <name type="scientific">Legionella quinlivanii</name>
    <dbReference type="NCBI Taxonomy" id="45073"/>
    <lineage>
        <taxon>Bacteria</taxon>
        <taxon>Pseudomonadati</taxon>
        <taxon>Pseudomonadota</taxon>
        <taxon>Gammaproteobacteria</taxon>
        <taxon>Legionellales</taxon>
        <taxon>Legionellaceae</taxon>
        <taxon>Legionella</taxon>
    </lineage>
</organism>
<keyword evidence="1" id="KW-0472">Membrane</keyword>
<sequence>MSVKKTYGIYLAYPPTIDLRDQGLGRHLAAFLKGAIENCDAQFIIVSPSWSKKSIYALMKAEEVPANSFHLFTPRYNVISLKLFNLYSTWVKYRKKKKDAPRKRFVLFEKCMRQYELLKSKFIGSTNILQFLMCLVALIVTASLLYTTKFIIHLFKWLSDDIKLRYRLRKVFKAPKRVLRKVVTVFINPKQSATIFSWFRQVEDQETNLMLEIINNLKQVKAWYSPTAFWPSFNRIQAPRLMCVPDVVLGEFPVGFSFVGGDRFINTFNDVEEAILNGHHFVTYSEHIKHSVLVQKYKLNPEQVSVITHAPNTLDNYLNDESEQRNNVSIERLSESLLQSALKKSSFPEYVNRFGNTQMKYLFYASQFRPSKNILTLLKAYHYLLKKSLVTHKLVLTGKPKIMDEIDNYIAENCLQKDVLLLSGLSVKELAACYKLADLAVNPSLSEGGCPFTFTEALSVGTPVIMANIPVTREIISDPHLQELMLFDPYDWYAMAQKIKWAIANKNQLLDEQIPAYKALMNRKWNDVVSEYIAILDRITHHNAVGDTVNAYE</sequence>
<evidence type="ECO:0000259" key="2">
    <source>
        <dbReference type="Pfam" id="PF00534"/>
    </source>
</evidence>
<gene>
    <name evidence="3" type="ORF">B1207_04545</name>
</gene>
<keyword evidence="1" id="KW-0812">Transmembrane</keyword>
<feature type="domain" description="Glycosyl transferase family 1" evidence="2">
    <location>
        <begin position="357"/>
        <end position="507"/>
    </location>
</feature>
<dbReference type="AlphaFoldDB" id="A0A364LLN1"/>
<feature type="transmembrane region" description="Helical" evidence="1">
    <location>
        <begin position="122"/>
        <end position="146"/>
    </location>
</feature>
<proteinExistence type="predicted"/>
<dbReference type="RefSeq" id="WP_112218806.1">
    <property type="nucleotide sequence ID" value="NZ_MVJN01000003.1"/>
</dbReference>
<dbReference type="InterPro" id="IPR001296">
    <property type="entry name" value="Glyco_trans_1"/>
</dbReference>
<evidence type="ECO:0000313" key="3">
    <source>
        <dbReference type="EMBL" id="RAP37448.1"/>
    </source>
</evidence>
<comment type="caution">
    <text evidence="3">The sequence shown here is derived from an EMBL/GenBank/DDBJ whole genome shotgun (WGS) entry which is preliminary data.</text>
</comment>
<dbReference type="Gene3D" id="3.40.50.2000">
    <property type="entry name" value="Glycogen Phosphorylase B"/>
    <property type="match status" value="1"/>
</dbReference>
<dbReference type="Proteomes" id="UP000249458">
    <property type="component" value="Unassembled WGS sequence"/>
</dbReference>
<protein>
    <recommendedName>
        <fullName evidence="2">Glycosyl transferase family 1 domain-containing protein</fullName>
    </recommendedName>
</protein>
<evidence type="ECO:0000313" key="4">
    <source>
        <dbReference type="Proteomes" id="UP000249458"/>
    </source>
</evidence>
<dbReference type="PANTHER" id="PTHR46401:SF8">
    <property type="entry name" value="BLL6006 PROTEIN"/>
    <property type="match status" value="1"/>
</dbReference>
<reference evidence="3 4" key="1">
    <citation type="submission" date="2017-02" db="EMBL/GenBank/DDBJ databases">
        <title>Legionella quilivanii strain from human: case report and whole genome sequencing analysis.</title>
        <authorList>
            <person name="Lalancette C."/>
            <person name="Leduc J.-M."/>
            <person name="Levesque S."/>
            <person name="Fournier E."/>
            <person name="Saoud J."/>
            <person name="Faucher S.P."/>
            <person name="Bernard K."/>
            <person name="Martineau C."/>
            <person name="Longtin J."/>
        </authorList>
    </citation>
    <scope>NUCLEOTIDE SEQUENCE [LARGE SCALE GENOMIC DNA]</scope>
    <source>
        <strain evidence="3 4">ID143958</strain>
    </source>
</reference>
<accession>A0A364LLN1</accession>
<dbReference type="SUPFAM" id="SSF53756">
    <property type="entry name" value="UDP-Glycosyltransferase/glycogen phosphorylase"/>
    <property type="match status" value="1"/>
</dbReference>